<gene>
    <name evidence="1" type="ORF">FA740_15825</name>
</gene>
<organism evidence="1 2">
    <name type="scientific">Paracoccus hibiscisoli</name>
    <dbReference type="NCBI Taxonomy" id="2023261"/>
    <lineage>
        <taxon>Bacteria</taxon>
        <taxon>Pseudomonadati</taxon>
        <taxon>Pseudomonadota</taxon>
        <taxon>Alphaproteobacteria</taxon>
        <taxon>Rhodobacterales</taxon>
        <taxon>Paracoccaceae</taxon>
        <taxon>Paracoccus</taxon>
    </lineage>
</organism>
<dbReference type="RefSeq" id="WP_136857803.1">
    <property type="nucleotide sequence ID" value="NZ_SUNH01000025.1"/>
</dbReference>
<evidence type="ECO:0000313" key="1">
    <source>
        <dbReference type="EMBL" id="TJZ82026.1"/>
    </source>
</evidence>
<reference evidence="1 2" key="1">
    <citation type="submission" date="2019-04" db="EMBL/GenBank/DDBJ databases">
        <authorList>
            <person name="Li J."/>
        </authorList>
    </citation>
    <scope>NUCLEOTIDE SEQUENCE [LARGE SCALE GENOMIC DNA]</scope>
    <source>
        <strain evidence="1 2">CCTCC AB2016182</strain>
    </source>
</reference>
<comment type="caution">
    <text evidence="1">The sequence shown here is derived from an EMBL/GenBank/DDBJ whole genome shotgun (WGS) entry which is preliminary data.</text>
</comment>
<accession>A0A4U0QK62</accession>
<name>A0A4U0QK62_9RHOB</name>
<protein>
    <recommendedName>
        <fullName evidence="3">DUF4433 domain-containing protein</fullName>
    </recommendedName>
</protein>
<sequence length="239" mass="27504">MKLVNAELHEVLSAKKVTHLFHANTVATSTSFILAGGLLSRGDVERRNIFQTPQSSDEDDKKFDVWNDIFLDAEDLHKKFQRQNKYGPVLFKFRIDFLLQGDLDVWVTKSNPIYWREGQSSNDRYFKDTSELMKAWDEPGSQQRMFTIRKPGGPVLFPYLDEITIDYFDGNVYGEQGLHAGTIAVHSLFAATESFRSLRSLVKTRECTPNCYCVKNIKNELSNLERARLFCPRDLIHSA</sequence>
<evidence type="ECO:0008006" key="3">
    <source>
        <dbReference type="Google" id="ProtNLM"/>
    </source>
</evidence>
<proteinExistence type="predicted"/>
<keyword evidence="2" id="KW-1185">Reference proteome</keyword>
<dbReference type="EMBL" id="SUNH01000025">
    <property type="protein sequence ID" value="TJZ82026.1"/>
    <property type="molecule type" value="Genomic_DNA"/>
</dbReference>
<evidence type="ECO:0000313" key="2">
    <source>
        <dbReference type="Proteomes" id="UP000306223"/>
    </source>
</evidence>
<dbReference type="AlphaFoldDB" id="A0A4U0QK62"/>
<dbReference type="OrthoDB" id="9153376at2"/>
<dbReference type="Proteomes" id="UP000306223">
    <property type="component" value="Unassembled WGS sequence"/>
</dbReference>